<dbReference type="SUPFAM" id="SSF52833">
    <property type="entry name" value="Thioredoxin-like"/>
    <property type="match status" value="1"/>
</dbReference>
<organism evidence="2 3">
    <name type="scientific">Riemerella anatipestifer</name>
    <name type="common">Moraxella anatipestifer</name>
    <dbReference type="NCBI Taxonomy" id="34085"/>
    <lineage>
        <taxon>Bacteria</taxon>
        <taxon>Pseudomonadati</taxon>
        <taxon>Bacteroidota</taxon>
        <taxon>Flavobacteriia</taxon>
        <taxon>Flavobacteriales</taxon>
        <taxon>Weeksellaceae</taxon>
        <taxon>Riemerella</taxon>
    </lineage>
</organism>
<proteinExistence type="predicted"/>
<feature type="signal peptide" evidence="1">
    <location>
        <begin position="1"/>
        <end position="24"/>
    </location>
</feature>
<evidence type="ECO:0008006" key="4">
    <source>
        <dbReference type="Google" id="ProtNLM"/>
    </source>
</evidence>
<evidence type="ECO:0000313" key="3">
    <source>
        <dbReference type="Proteomes" id="UP000189883"/>
    </source>
</evidence>
<dbReference type="RefSeq" id="WP_079207918.1">
    <property type="nucleotide sequence ID" value="NZ_CP011859.1"/>
</dbReference>
<dbReference type="EMBL" id="CP011859">
    <property type="protein sequence ID" value="AQY22784.1"/>
    <property type="molecule type" value="Genomic_DNA"/>
</dbReference>
<protein>
    <recommendedName>
        <fullName evidence="4">Thioredoxin family protein</fullName>
    </recommendedName>
</protein>
<dbReference type="PROSITE" id="PS51257">
    <property type="entry name" value="PROKAR_LIPOPROTEIN"/>
    <property type="match status" value="1"/>
</dbReference>
<dbReference type="InterPro" id="IPR036249">
    <property type="entry name" value="Thioredoxin-like_sf"/>
</dbReference>
<accession>A0A1S7DUJ6</accession>
<feature type="chain" id="PRO_5013091463" description="Thioredoxin family protein" evidence="1">
    <location>
        <begin position="25"/>
        <end position="187"/>
    </location>
</feature>
<reference evidence="2 3" key="1">
    <citation type="submission" date="2015-06" db="EMBL/GenBank/DDBJ databases">
        <title>R. anatipestifer strain HXb2 is the most virulent strain so far, and the genome sequence would help us uncover the pathogenesis.</title>
        <authorList>
            <person name="Hu Q."/>
            <person name="Qi J."/>
            <person name="Bo H."/>
            <person name="Liu G."/>
            <person name="Tao M."/>
            <person name="Ding Y."/>
            <person name="Xue Y."/>
        </authorList>
    </citation>
    <scope>NUCLEOTIDE SEQUENCE [LARGE SCALE GENOMIC DNA]</scope>
    <source>
        <strain evidence="2 3">HXb2</strain>
    </source>
</reference>
<dbReference type="Proteomes" id="UP000189883">
    <property type="component" value="Chromosome"/>
</dbReference>
<evidence type="ECO:0000313" key="2">
    <source>
        <dbReference type="EMBL" id="AQY22784.1"/>
    </source>
</evidence>
<keyword evidence="1" id="KW-0732">Signal</keyword>
<dbReference type="Gene3D" id="3.40.30.10">
    <property type="entry name" value="Glutaredoxin"/>
    <property type="match status" value="1"/>
</dbReference>
<gene>
    <name evidence="2" type="ORF">AB406_1843</name>
</gene>
<name>A0A1S7DUJ6_RIEAN</name>
<evidence type="ECO:0000256" key="1">
    <source>
        <dbReference type="SAM" id="SignalP"/>
    </source>
</evidence>
<sequence length="187" mass="21466">MKYRYLAIGLMSVALAVLSCNKNAENSTTNAGSSVTDSTEIKQKLAEQEKDKLEKPYHPEDNAEEKIAALISQAQKENKNIILQAGGNWCIWCLRFNDYINKTPEIKEIIDQNYLYYHLNYSKENENKALFEKYGNPGEKYGYPVFIVLDQTGKVIHIQDSAVLEENKGYSLDKVKAFFNEWKPKNL</sequence>
<dbReference type="AlphaFoldDB" id="A0A1S7DUJ6"/>
<dbReference type="Pfam" id="PF13899">
    <property type="entry name" value="Thioredoxin_7"/>
    <property type="match status" value="1"/>
</dbReference>